<evidence type="ECO:0000259" key="2">
    <source>
        <dbReference type="Pfam" id="PF00535"/>
    </source>
</evidence>
<dbReference type="CDD" id="cd00761">
    <property type="entry name" value="Glyco_tranf_GTA_type"/>
    <property type="match status" value="1"/>
</dbReference>
<dbReference type="Pfam" id="PF00535">
    <property type="entry name" value="Glycos_transf_2"/>
    <property type="match status" value="1"/>
</dbReference>
<dbReference type="Proteomes" id="UP001181693">
    <property type="component" value="Unassembled WGS sequence"/>
</dbReference>
<dbReference type="GO" id="GO:0008376">
    <property type="term" value="F:acetylgalactosaminyltransferase activity"/>
    <property type="evidence" value="ECO:0007669"/>
    <property type="project" value="TreeGrafter"/>
</dbReference>
<feature type="domain" description="Glycosyltransferase 2-like" evidence="2">
    <location>
        <begin position="92"/>
        <end position="196"/>
    </location>
</feature>
<dbReference type="EMBL" id="DYDO01000006">
    <property type="protein sequence ID" value="DBA22271.1"/>
    <property type="molecule type" value="Genomic_DNA"/>
</dbReference>
<proteinExistence type="predicted"/>
<dbReference type="SUPFAM" id="SSF53448">
    <property type="entry name" value="Nucleotide-diphospho-sugar transferases"/>
    <property type="match status" value="1"/>
</dbReference>
<dbReference type="InterPro" id="IPR029044">
    <property type="entry name" value="Nucleotide-diphossugar_trans"/>
</dbReference>
<dbReference type="AlphaFoldDB" id="A0AAV2ZZI7"/>
<keyword evidence="4" id="KW-1185">Reference proteome</keyword>
<gene>
    <name evidence="3" type="ORF">GDO54_013310</name>
</gene>
<name>A0AAV2ZZI7_PYXAD</name>
<evidence type="ECO:0000256" key="1">
    <source>
        <dbReference type="SAM" id="SignalP"/>
    </source>
</evidence>
<dbReference type="InterPro" id="IPR001173">
    <property type="entry name" value="Glyco_trans_2-like"/>
</dbReference>
<sequence>MPLRTILLPGFGILFLQVALEASLGVFDIQVNISGITGVQIKGRGEKHLNIITHDIHVLNLILGTTTYTSTLYSIDSLDIDGDISSLVTITTKTFLRYDKLRELLRSIRLYYPNMKVIVADDNEKPEKIEDPFVEQYIMPYAKGWFAGRNLAVSQVTTKYFLWVDDDFQFTEDTKIEKLVEVLEGTDLDLVGGNVAGNHFSFKLIFEEGDDEGDCLHWQGGGYHQIEGFPNCVLTGGVVNFFLAHTERILGVGFDPKLNRVAHTEFFIDALGRLRVGSCNHVTIGHQKKDQLKDKKPIKDSQKYDFFRQNTAEQVRTKLGLLYFKNRLSCFIKH</sequence>
<protein>
    <recommendedName>
        <fullName evidence="2">Glycosyltransferase 2-like domain-containing protein</fullName>
    </recommendedName>
</protein>
<evidence type="ECO:0000313" key="4">
    <source>
        <dbReference type="Proteomes" id="UP001181693"/>
    </source>
</evidence>
<dbReference type="GO" id="GO:0006047">
    <property type="term" value="P:UDP-N-acetylglucosamine metabolic process"/>
    <property type="evidence" value="ECO:0007669"/>
    <property type="project" value="TreeGrafter"/>
</dbReference>
<organism evidence="3 4">
    <name type="scientific">Pyxicephalus adspersus</name>
    <name type="common">African bullfrog</name>
    <dbReference type="NCBI Taxonomy" id="30357"/>
    <lineage>
        <taxon>Eukaryota</taxon>
        <taxon>Metazoa</taxon>
        <taxon>Chordata</taxon>
        <taxon>Craniata</taxon>
        <taxon>Vertebrata</taxon>
        <taxon>Euteleostomi</taxon>
        <taxon>Amphibia</taxon>
        <taxon>Batrachia</taxon>
        <taxon>Anura</taxon>
        <taxon>Neobatrachia</taxon>
        <taxon>Ranoidea</taxon>
        <taxon>Pyxicephalidae</taxon>
        <taxon>Pyxicephalinae</taxon>
        <taxon>Pyxicephalus</taxon>
    </lineage>
</organism>
<dbReference type="PANTHER" id="PTHR15046">
    <property type="entry name" value="GLYCO_TRANS_2-LIKE DOMAIN-CONTAINING PROTEIN"/>
    <property type="match status" value="1"/>
</dbReference>
<feature type="signal peptide" evidence="1">
    <location>
        <begin position="1"/>
        <end position="21"/>
    </location>
</feature>
<reference evidence="3" key="1">
    <citation type="thesis" date="2020" institute="ProQuest LLC" country="789 East Eisenhower Parkway, Ann Arbor, MI, USA">
        <title>Comparative Genomics and Chromosome Evolution.</title>
        <authorList>
            <person name="Mudd A.B."/>
        </authorList>
    </citation>
    <scope>NUCLEOTIDE SEQUENCE</scope>
    <source>
        <strain evidence="3">1538</strain>
        <tissue evidence="3">Blood</tissue>
    </source>
</reference>
<accession>A0AAV2ZZI7</accession>
<dbReference type="Gene3D" id="3.90.550.10">
    <property type="entry name" value="Spore Coat Polysaccharide Biosynthesis Protein SpsA, Chain A"/>
    <property type="match status" value="1"/>
</dbReference>
<feature type="chain" id="PRO_5043830973" description="Glycosyltransferase 2-like domain-containing protein" evidence="1">
    <location>
        <begin position="22"/>
        <end position="334"/>
    </location>
</feature>
<comment type="caution">
    <text evidence="3">The sequence shown here is derived from an EMBL/GenBank/DDBJ whole genome shotgun (WGS) entry which is preliminary data.</text>
</comment>
<evidence type="ECO:0000313" key="3">
    <source>
        <dbReference type="EMBL" id="DBA22271.1"/>
    </source>
</evidence>
<dbReference type="PANTHER" id="PTHR15046:SF2">
    <property type="entry name" value="BETA-1,4 N-ACETYLGALACTOSAMINYLTRANSFERASE 2"/>
    <property type="match status" value="1"/>
</dbReference>
<keyword evidence="1" id="KW-0732">Signal</keyword>
<dbReference type="GO" id="GO:0019276">
    <property type="term" value="P:UDP-N-acetylgalactosamine metabolic process"/>
    <property type="evidence" value="ECO:0007669"/>
    <property type="project" value="TreeGrafter"/>
</dbReference>